<reference evidence="3" key="1">
    <citation type="journal article" date="2019" name="Int. J. Syst. Evol. Microbiol.">
        <title>The Global Catalogue of Microorganisms (GCM) 10K type strain sequencing project: providing services to taxonomists for standard genome sequencing and annotation.</title>
        <authorList>
            <consortium name="The Broad Institute Genomics Platform"/>
            <consortium name="The Broad Institute Genome Sequencing Center for Infectious Disease"/>
            <person name="Wu L."/>
            <person name="Ma J."/>
        </authorList>
    </citation>
    <scope>NUCLEOTIDE SEQUENCE [LARGE SCALE GENOMIC DNA]</scope>
    <source>
        <strain evidence="3">JCM 6924</strain>
    </source>
</reference>
<proteinExistence type="predicted"/>
<dbReference type="EMBL" id="BAAATM010000022">
    <property type="protein sequence ID" value="GAA2555215.1"/>
    <property type="molecule type" value="Genomic_DNA"/>
</dbReference>
<feature type="region of interest" description="Disordered" evidence="1">
    <location>
        <begin position="84"/>
        <end position="128"/>
    </location>
</feature>
<comment type="caution">
    <text evidence="2">The sequence shown here is derived from an EMBL/GenBank/DDBJ whole genome shotgun (WGS) entry which is preliminary data.</text>
</comment>
<protein>
    <submittedName>
        <fullName evidence="2">Uncharacterized protein</fullName>
    </submittedName>
</protein>
<keyword evidence="3" id="KW-1185">Reference proteome</keyword>
<feature type="compositionally biased region" description="Basic residues" evidence="1">
    <location>
        <begin position="98"/>
        <end position="119"/>
    </location>
</feature>
<sequence length="128" mass="14799">MKNLPPQRLVLRIPPTRQVRGRDFSLFVEQMRKYGVADDTSVTVEIQEDGSLKFHMPVPDQNPPRKSRHRQAVEAQIASRRDKIANGEEVPGYVPPVKPKRVVKIPRQIKRNKTARSAKSRTERKPRE</sequence>
<gene>
    <name evidence="2" type="ORF">GCM10010423_65540</name>
</gene>
<accession>A0ABP6BBY5</accession>
<name>A0ABP6BBY5_9ACTN</name>
<evidence type="ECO:0000313" key="3">
    <source>
        <dbReference type="Proteomes" id="UP001501095"/>
    </source>
</evidence>
<dbReference type="Proteomes" id="UP001501095">
    <property type="component" value="Unassembled WGS sequence"/>
</dbReference>
<evidence type="ECO:0000256" key="1">
    <source>
        <dbReference type="SAM" id="MobiDB-lite"/>
    </source>
</evidence>
<evidence type="ECO:0000313" key="2">
    <source>
        <dbReference type="EMBL" id="GAA2555215.1"/>
    </source>
</evidence>
<organism evidence="2 3">
    <name type="scientific">Streptomyces levis</name>
    <dbReference type="NCBI Taxonomy" id="285566"/>
    <lineage>
        <taxon>Bacteria</taxon>
        <taxon>Bacillati</taxon>
        <taxon>Actinomycetota</taxon>
        <taxon>Actinomycetes</taxon>
        <taxon>Kitasatosporales</taxon>
        <taxon>Streptomycetaceae</taxon>
        <taxon>Streptomyces</taxon>
    </lineage>
</organism>